<evidence type="ECO:0000313" key="1">
    <source>
        <dbReference type="EMBL" id="PKV76511.1"/>
    </source>
</evidence>
<dbReference type="Proteomes" id="UP000233766">
    <property type="component" value="Unassembled WGS sequence"/>
</dbReference>
<proteinExistence type="predicted"/>
<accession>A0A2N3V4H5</accession>
<comment type="caution">
    <text evidence="1">The sequence shown here is derived from an EMBL/GenBank/DDBJ whole genome shotgun (WGS) entry which is preliminary data.</text>
</comment>
<organism evidence="1 2">
    <name type="scientific">Nocardia fluminea</name>
    <dbReference type="NCBI Taxonomy" id="134984"/>
    <lineage>
        <taxon>Bacteria</taxon>
        <taxon>Bacillati</taxon>
        <taxon>Actinomycetota</taxon>
        <taxon>Actinomycetes</taxon>
        <taxon>Mycobacteriales</taxon>
        <taxon>Nocardiaceae</taxon>
        <taxon>Nocardia</taxon>
    </lineage>
</organism>
<protein>
    <submittedName>
        <fullName evidence="1">Uncharacterized protein</fullName>
    </submittedName>
</protein>
<reference evidence="1 2" key="1">
    <citation type="submission" date="2017-12" db="EMBL/GenBank/DDBJ databases">
        <title>Sequencing the genomes of 1000 Actinobacteria strains.</title>
        <authorList>
            <person name="Klenk H.-P."/>
        </authorList>
    </citation>
    <scope>NUCLEOTIDE SEQUENCE [LARGE SCALE GENOMIC DNA]</scope>
    <source>
        <strain evidence="1 2">DSM 44489</strain>
    </source>
</reference>
<dbReference type="AlphaFoldDB" id="A0A2N3V4H5"/>
<gene>
    <name evidence="1" type="ORF">ATK86_7440</name>
</gene>
<dbReference type="EMBL" id="PJMW01000004">
    <property type="protein sequence ID" value="PKV76511.1"/>
    <property type="molecule type" value="Genomic_DNA"/>
</dbReference>
<name>A0A2N3V4H5_9NOCA</name>
<evidence type="ECO:0000313" key="2">
    <source>
        <dbReference type="Proteomes" id="UP000233766"/>
    </source>
</evidence>
<keyword evidence="2" id="KW-1185">Reference proteome</keyword>
<sequence length="357" mass="39133">MRAPLSHHVEDCANLGGMGEMNEGHGGHVDLAMRVLDAHVAFTKQQLREPAGFLEFVTEEIDGALDEAARLTLAEAVTREQIKAVALKFAVQVPVEGAIPELVGEIATRLYNHRANDEIEVGELVDTRRFDELVDGVADLDLTHRLVRLVLNSPVTVDACVEAVQRAVVTAVDDGLHAEGGGLARSLRGALSRLAEPAMPAIENGVGKLTRTGARFVLRGNSSDADEVLLDSARETWRKHTGDAVGSFRDLVSADDVEDIVVLVFEFWRTFRETDYFHALLDEGVDHVFDKYGDTPLAELLADLGVERADMIEEALRFGPPILEELDERGYLDTVLRRRLAPFYASDAFRAAVSGKQ</sequence>